<evidence type="ECO:0000313" key="3">
    <source>
        <dbReference type="Proteomes" id="UP000229740"/>
    </source>
</evidence>
<organism evidence="2 3">
    <name type="scientific">candidate division KSB3 bacterium</name>
    <dbReference type="NCBI Taxonomy" id="2044937"/>
    <lineage>
        <taxon>Bacteria</taxon>
        <taxon>candidate division KSB3</taxon>
    </lineage>
</organism>
<dbReference type="Gene3D" id="3.40.190.10">
    <property type="entry name" value="Periplasmic binding protein-like II"/>
    <property type="match status" value="1"/>
</dbReference>
<reference evidence="2 3" key="1">
    <citation type="submission" date="2017-10" db="EMBL/GenBank/DDBJ databases">
        <title>Novel microbial diversity and functional potential in the marine mammal oral microbiome.</title>
        <authorList>
            <person name="Dudek N.K."/>
            <person name="Sun C.L."/>
            <person name="Burstein D."/>
            <person name="Kantor R.S."/>
            <person name="Aliaga Goltsman D.S."/>
            <person name="Bik E.M."/>
            <person name="Thomas B.C."/>
            <person name="Banfield J.F."/>
            <person name="Relman D.A."/>
        </authorList>
    </citation>
    <scope>NUCLEOTIDE SEQUENCE [LARGE SCALE GENOMIC DNA]</scope>
    <source>
        <strain evidence="2">DOLZORAL124_49_17</strain>
    </source>
</reference>
<sequence>MRERDKPRPLTTRREKWDHYWYYYKVQTFIGLFGVILILMMVKDFFQREVPDLSWGYQGMTLTEEQQEALIQALLPLIEDANGDGKTLIHLYPVNDPRQMVVMMASGETQIFSLSRENFSNFARNGAFSALDELLVGQDISLFSEVRLIADGEDEAHIYGVPLKKNRFFKNLGLEAEGCYLGLRIPKTSAKDADTIAYTNAWAVAKQLVSAQYF</sequence>
<dbReference type="Proteomes" id="UP000229740">
    <property type="component" value="Unassembled WGS sequence"/>
</dbReference>
<feature type="transmembrane region" description="Helical" evidence="1">
    <location>
        <begin position="21"/>
        <end position="42"/>
    </location>
</feature>
<keyword evidence="1" id="KW-0472">Membrane</keyword>
<proteinExistence type="predicted"/>
<comment type="caution">
    <text evidence="2">The sequence shown here is derived from an EMBL/GenBank/DDBJ whole genome shotgun (WGS) entry which is preliminary data.</text>
</comment>
<dbReference type="EMBL" id="PDPS01000044">
    <property type="protein sequence ID" value="PID55753.1"/>
    <property type="molecule type" value="Genomic_DNA"/>
</dbReference>
<accession>A0A2G6E0X9</accession>
<gene>
    <name evidence="2" type="ORF">CSB45_14555</name>
</gene>
<evidence type="ECO:0000256" key="1">
    <source>
        <dbReference type="SAM" id="Phobius"/>
    </source>
</evidence>
<protein>
    <submittedName>
        <fullName evidence="2">Uncharacterized protein</fullName>
    </submittedName>
</protein>
<keyword evidence="1" id="KW-0812">Transmembrane</keyword>
<name>A0A2G6E0X9_9BACT</name>
<evidence type="ECO:0000313" key="2">
    <source>
        <dbReference type="EMBL" id="PID55753.1"/>
    </source>
</evidence>
<dbReference type="AlphaFoldDB" id="A0A2G6E0X9"/>
<keyword evidence="1" id="KW-1133">Transmembrane helix</keyword>